<accession>A0A7S4AXL9</accession>
<proteinExistence type="predicted"/>
<evidence type="ECO:0000256" key="1">
    <source>
        <dbReference type="SAM" id="MobiDB-lite"/>
    </source>
</evidence>
<reference evidence="2" key="1">
    <citation type="submission" date="2021-01" db="EMBL/GenBank/DDBJ databases">
        <authorList>
            <person name="Corre E."/>
            <person name="Pelletier E."/>
            <person name="Niang G."/>
            <person name="Scheremetjew M."/>
            <person name="Finn R."/>
            <person name="Kale V."/>
            <person name="Holt S."/>
            <person name="Cochrane G."/>
            <person name="Meng A."/>
            <person name="Brown T."/>
            <person name="Cohen L."/>
        </authorList>
    </citation>
    <scope>NUCLEOTIDE SEQUENCE</scope>
    <source>
        <strain evidence="2">10249 10 AB</strain>
    </source>
</reference>
<gene>
    <name evidence="2" type="ORF">PAUS00366_LOCUS22376</name>
</gene>
<name>A0A7S4AXL9_9STRA</name>
<organism evidence="2">
    <name type="scientific">Pseudo-nitzschia australis</name>
    <dbReference type="NCBI Taxonomy" id="44445"/>
    <lineage>
        <taxon>Eukaryota</taxon>
        <taxon>Sar</taxon>
        <taxon>Stramenopiles</taxon>
        <taxon>Ochrophyta</taxon>
        <taxon>Bacillariophyta</taxon>
        <taxon>Bacillariophyceae</taxon>
        <taxon>Bacillariophycidae</taxon>
        <taxon>Bacillariales</taxon>
        <taxon>Bacillariaceae</taxon>
        <taxon>Pseudo-nitzschia</taxon>
    </lineage>
</organism>
<feature type="region of interest" description="Disordered" evidence="1">
    <location>
        <begin position="104"/>
        <end position="125"/>
    </location>
</feature>
<sequence>MQETAIEADMNLSTASEIPTLSFRPMHESIKNSPSIDDLYVERKNLQREWAQFLKSMGEQVVKNNESDKSTTIENINEESSDIAGIENNTLKHVMLQKKTDTRLPDRISPADDYEENDKTEAGNEQRHITCVLQSEDKEGVMITFQSLNEQVNQLRGILDSIGNLPLSSTNRSFKDISSCQAS</sequence>
<protein>
    <submittedName>
        <fullName evidence="2">Uncharacterized protein</fullName>
    </submittedName>
</protein>
<evidence type="ECO:0000313" key="2">
    <source>
        <dbReference type="EMBL" id="CAE0729591.1"/>
    </source>
</evidence>
<dbReference type="EMBL" id="HBIX01034258">
    <property type="protein sequence ID" value="CAE0729591.1"/>
    <property type="molecule type" value="Transcribed_RNA"/>
</dbReference>
<dbReference type="AlphaFoldDB" id="A0A7S4AXL9"/>